<reference evidence="1" key="1">
    <citation type="submission" date="2013-08" db="EMBL/GenBank/DDBJ databases">
        <authorList>
            <person name="Mendez C."/>
            <person name="Richter M."/>
            <person name="Ferrer M."/>
            <person name="Sanchez J."/>
        </authorList>
    </citation>
    <scope>NUCLEOTIDE SEQUENCE</scope>
</reference>
<reference evidence="1" key="2">
    <citation type="journal article" date="2014" name="ISME J.">
        <title>Microbial stratification in low pH oxic and suboxic macroscopic growths along an acid mine drainage.</title>
        <authorList>
            <person name="Mendez-Garcia C."/>
            <person name="Mesa V."/>
            <person name="Sprenger R.R."/>
            <person name="Richter M."/>
            <person name="Diez M.S."/>
            <person name="Solano J."/>
            <person name="Bargiela R."/>
            <person name="Golyshina O.V."/>
            <person name="Manteca A."/>
            <person name="Ramos J.L."/>
            <person name="Gallego J.R."/>
            <person name="Llorente I."/>
            <person name="Martins Dos Santos V.A."/>
            <person name="Jensen O.N."/>
            <person name="Pelaez A.I."/>
            <person name="Sanchez J."/>
            <person name="Ferrer M."/>
        </authorList>
    </citation>
    <scope>NUCLEOTIDE SEQUENCE</scope>
</reference>
<organism evidence="1">
    <name type="scientific">mine drainage metagenome</name>
    <dbReference type="NCBI Taxonomy" id="410659"/>
    <lineage>
        <taxon>unclassified sequences</taxon>
        <taxon>metagenomes</taxon>
        <taxon>ecological metagenomes</taxon>
    </lineage>
</organism>
<gene>
    <name evidence="1" type="ORF">B2A_13657</name>
</gene>
<sequence length="210" mass="22597">SSIEAECAKDIWDLRHWGKRGRLSFAGGKALKQNGRAWARPITQGWLKTAAKSWAADALVSRGKVSVQSTLNALGMFSEHLGRRDDAGEDPGALYRRDVEAFLARLGRLQQAGSLTAYVRCHVVDHLARFLRDCRALGLTGPGAPMQGLADDVALRRSDRPAPPCKDDGEIGRAMPEAVLTQLLSEESLSQLEELAGPMARAAVALQAGG</sequence>
<accession>T0ZQU6</accession>
<dbReference type="EMBL" id="AUZZ01009891">
    <property type="protein sequence ID" value="EQD32195.1"/>
    <property type="molecule type" value="Genomic_DNA"/>
</dbReference>
<comment type="caution">
    <text evidence="1">The sequence shown here is derived from an EMBL/GenBank/DDBJ whole genome shotgun (WGS) entry which is preliminary data.</text>
</comment>
<feature type="non-terminal residue" evidence="1">
    <location>
        <position position="1"/>
    </location>
</feature>
<name>T0ZQU6_9ZZZZ</name>
<proteinExistence type="predicted"/>
<protein>
    <submittedName>
        <fullName evidence="1">Transposase</fullName>
    </submittedName>
</protein>
<feature type="non-terminal residue" evidence="1">
    <location>
        <position position="210"/>
    </location>
</feature>
<dbReference type="AlphaFoldDB" id="T0ZQU6"/>
<evidence type="ECO:0000313" key="1">
    <source>
        <dbReference type="EMBL" id="EQD32195.1"/>
    </source>
</evidence>